<protein>
    <recommendedName>
        <fullName evidence="9">Periplasmic chaperone PpiD</fullName>
    </recommendedName>
    <alternativeName>
        <fullName evidence="10">Periplasmic folding chaperone</fullName>
    </alternativeName>
</protein>
<organism evidence="14 15">
    <name type="scientific">Pedobacter changchengzhani</name>
    <dbReference type="NCBI Taxonomy" id="2529274"/>
    <lineage>
        <taxon>Bacteria</taxon>
        <taxon>Pseudomonadati</taxon>
        <taxon>Bacteroidota</taxon>
        <taxon>Sphingobacteriia</taxon>
        <taxon>Sphingobacteriales</taxon>
        <taxon>Sphingobacteriaceae</taxon>
        <taxon>Pedobacter</taxon>
    </lineage>
</organism>
<feature type="transmembrane region" description="Helical" evidence="12">
    <location>
        <begin position="12"/>
        <end position="31"/>
    </location>
</feature>
<feature type="domain" description="PpiC" evidence="13">
    <location>
        <begin position="347"/>
        <end position="444"/>
    </location>
</feature>
<proteinExistence type="inferred from homology"/>
<evidence type="ECO:0000313" key="14">
    <source>
        <dbReference type="EMBL" id="TDG37668.1"/>
    </source>
</evidence>
<dbReference type="GO" id="GO:0003755">
    <property type="term" value="F:peptidyl-prolyl cis-trans isomerase activity"/>
    <property type="evidence" value="ECO:0007669"/>
    <property type="project" value="UniProtKB-KW"/>
</dbReference>
<evidence type="ECO:0000313" key="15">
    <source>
        <dbReference type="Proteomes" id="UP000295668"/>
    </source>
</evidence>
<dbReference type="InterPro" id="IPR023058">
    <property type="entry name" value="PPIase_PpiC_CS"/>
</dbReference>
<dbReference type="GO" id="GO:0005886">
    <property type="term" value="C:plasma membrane"/>
    <property type="evidence" value="ECO:0007669"/>
    <property type="project" value="UniProtKB-SubCell"/>
</dbReference>
<evidence type="ECO:0000256" key="2">
    <source>
        <dbReference type="ARBA" id="ARBA00022475"/>
    </source>
</evidence>
<evidence type="ECO:0000256" key="1">
    <source>
        <dbReference type="ARBA" id="ARBA00004382"/>
    </source>
</evidence>
<keyword evidence="11 14" id="KW-0413">Isomerase</keyword>
<evidence type="ECO:0000256" key="5">
    <source>
        <dbReference type="ARBA" id="ARBA00022989"/>
    </source>
</evidence>
<keyword evidence="3" id="KW-0997">Cell inner membrane</keyword>
<dbReference type="SUPFAM" id="SSF109998">
    <property type="entry name" value="Triger factor/SurA peptide-binding domain-like"/>
    <property type="match status" value="1"/>
</dbReference>
<reference evidence="14 15" key="1">
    <citation type="submission" date="2019-02" db="EMBL/GenBank/DDBJ databases">
        <title>Pedobacter sp. nov., a novel speices isolated from soil of pinguins habitat in Antarcitica.</title>
        <authorList>
            <person name="He R.-H."/>
        </authorList>
    </citation>
    <scope>NUCLEOTIDE SEQUENCE [LARGE SCALE GENOMIC DNA]</scope>
    <source>
        <strain evidence="14 15">E01020</strain>
    </source>
</reference>
<dbReference type="Pfam" id="PF13616">
    <property type="entry name" value="Rotamase_3"/>
    <property type="match status" value="1"/>
</dbReference>
<evidence type="ECO:0000256" key="12">
    <source>
        <dbReference type="SAM" id="Phobius"/>
    </source>
</evidence>
<evidence type="ECO:0000256" key="8">
    <source>
        <dbReference type="ARBA" id="ARBA00038408"/>
    </source>
</evidence>
<evidence type="ECO:0000256" key="4">
    <source>
        <dbReference type="ARBA" id="ARBA00022692"/>
    </source>
</evidence>
<dbReference type="AlphaFoldDB" id="A0A4R5MPN7"/>
<keyword evidence="2" id="KW-1003">Cell membrane</keyword>
<comment type="caution">
    <text evidence="14">The sequence shown here is derived from an EMBL/GenBank/DDBJ whole genome shotgun (WGS) entry which is preliminary data.</text>
</comment>
<dbReference type="PANTHER" id="PTHR47529">
    <property type="entry name" value="PEPTIDYL-PROLYL CIS-TRANS ISOMERASE D"/>
    <property type="match status" value="1"/>
</dbReference>
<keyword evidence="15" id="KW-1185">Reference proteome</keyword>
<dbReference type="Proteomes" id="UP000295668">
    <property type="component" value="Unassembled WGS sequence"/>
</dbReference>
<evidence type="ECO:0000259" key="13">
    <source>
        <dbReference type="PROSITE" id="PS50198"/>
    </source>
</evidence>
<dbReference type="SUPFAM" id="SSF54534">
    <property type="entry name" value="FKBP-like"/>
    <property type="match status" value="1"/>
</dbReference>
<dbReference type="Pfam" id="PF13623">
    <property type="entry name" value="SurA_N_2"/>
    <property type="match status" value="1"/>
</dbReference>
<dbReference type="EMBL" id="SJCY01000001">
    <property type="protein sequence ID" value="TDG37668.1"/>
    <property type="molecule type" value="Genomic_DNA"/>
</dbReference>
<comment type="subcellular location">
    <subcellularLocation>
        <location evidence="1">Cell inner membrane</location>
        <topology evidence="1">Single-pass type II membrane protein</topology>
        <orientation evidence="1">Periplasmic side</orientation>
    </subcellularLocation>
</comment>
<keyword evidence="6 12" id="KW-0472">Membrane</keyword>
<dbReference type="Gene3D" id="3.10.50.40">
    <property type="match status" value="1"/>
</dbReference>
<sequence length="700" mass="76115">MGIMTHLRNHPGKVIAAIGIAMLAFVIGPALESEPVKYLTSWFTGKLPPDAIGSVDDVMIKYEQFSPKVEQSVNQFKQQYGGNVNPQMQAMAVDQAWNGELGNILLNKEYDRLGLSISSDELWDLLQGKNPSPIIKQYFSDKETGQINRASLTQFLKSKDPQAANQSLLLQEEIEKQALQQKYSNLIRNSVYVTSLEATDDYTNRNKLANFKYVNLEYASIADASVKPTDADYTDYYNENKARFNNPTETRSFEYVTFSINPSTEDSIAVKTQVDKIAADFKAAPNDSLFAAINSDVKLPFTYSSKGKLDPAVDSAVFALPAGSFYGPKLSGNAYKMVKVIGTRISPDSVKASHILIDPSKVGGEANAVKLADSLKGVILKGGNFAELAKTYSIDGSKEKGGELGTFARGAMVPEFENAVFDGKAGDIKVVKSQFGVHVIKIEKQIGSSKVVKYAYVEKAVAASNKTQTAAYKAASNFMNDVKGKDFNKYAQEKGFKIGLADKVTATQGFAPGLDNPRKLIQNAFAADKGSVLPEIYTMNNAYIIAHLTDIKPKGELPLEAVKKEIEPMVINAVKAKQLAAKFEKAGNGSLDQIATKVGRSVFPVENLVFANPVIPGVSQETKVVGSVFGAQPGKVSKPVDGEKGVYVFVVDGFTNPAPIANMFKQKEAMLLSLGQRSLGAAFQALQDHAKIKDNRVKFY</sequence>
<evidence type="ECO:0000256" key="11">
    <source>
        <dbReference type="PROSITE-ProRule" id="PRU00278"/>
    </source>
</evidence>
<evidence type="ECO:0000256" key="3">
    <source>
        <dbReference type="ARBA" id="ARBA00022519"/>
    </source>
</evidence>
<dbReference type="PROSITE" id="PS50198">
    <property type="entry name" value="PPIC_PPIASE_2"/>
    <property type="match status" value="1"/>
</dbReference>
<dbReference type="RefSeq" id="WP_133260756.1">
    <property type="nucleotide sequence ID" value="NZ_SJCY01000001.1"/>
</dbReference>
<keyword evidence="11" id="KW-0697">Rotamase</keyword>
<comment type="similarity">
    <text evidence="8">Belongs to the PpiD chaperone family.</text>
</comment>
<gene>
    <name evidence="14" type="ORF">EZJ43_00815</name>
</gene>
<accession>A0A4R5MPN7</accession>
<evidence type="ECO:0000256" key="6">
    <source>
        <dbReference type="ARBA" id="ARBA00023136"/>
    </source>
</evidence>
<dbReference type="InterPro" id="IPR027304">
    <property type="entry name" value="Trigger_fact/SurA_dom_sf"/>
</dbReference>
<dbReference type="OrthoDB" id="9812372at2"/>
<keyword evidence="7" id="KW-0143">Chaperone</keyword>
<evidence type="ECO:0000256" key="10">
    <source>
        <dbReference type="ARBA" id="ARBA00042775"/>
    </source>
</evidence>
<dbReference type="PANTHER" id="PTHR47529:SF1">
    <property type="entry name" value="PERIPLASMIC CHAPERONE PPID"/>
    <property type="match status" value="1"/>
</dbReference>
<dbReference type="PROSITE" id="PS01096">
    <property type="entry name" value="PPIC_PPIASE_1"/>
    <property type="match status" value="1"/>
</dbReference>
<dbReference type="InterPro" id="IPR046357">
    <property type="entry name" value="PPIase_dom_sf"/>
</dbReference>
<dbReference type="InterPro" id="IPR052029">
    <property type="entry name" value="PpiD_chaperone"/>
</dbReference>
<dbReference type="InterPro" id="IPR000297">
    <property type="entry name" value="PPIase_PpiC"/>
</dbReference>
<evidence type="ECO:0000256" key="9">
    <source>
        <dbReference type="ARBA" id="ARBA00040743"/>
    </source>
</evidence>
<name>A0A4R5MPN7_9SPHI</name>
<evidence type="ECO:0000256" key="7">
    <source>
        <dbReference type="ARBA" id="ARBA00023186"/>
    </source>
</evidence>
<dbReference type="Pfam" id="PF13145">
    <property type="entry name" value="Rotamase_2"/>
    <property type="match status" value="1"/>
</dbReference>
<keyword evidence="4 12" id="KW-0812">Transmembrane</keyword>
<keyword evidence="5 12" id="KW-1133">Transmembrane helix</keyword>